<dbReference type="InterPro" id="IPR013324">
    <property type="entry name" value="RNA_pol_sigma_r3/r4-like"/>
</dbReference>
<dbReference type="InterPro" id="IPR013249">
    <property type="entry name" value="RNA_pol_sigma70_r4_t2"/>
</dbReference>
<dbReference type="SUPFAM" id="SSF88659">
    <property type="entry name" value="Sigma3 and sigma4 domains of RNA polymerase sigma factors"/>
    <property type="match status" value="1"/>
</dbReference>
<gene>
    <name evidence="7" type="ORF">GWK09_02400</name>
</gene>
<comment type="caution">
    <text evidence="7">The sequence shown here is derived from an EMBL/GenBank/DDBJ whole genome shotgun (WGS) entry which is preliminary data.</text>
</comment>
<name>A0A6P0U8F4_9FLAO</name>
<keyword evidence="2" id="KW-0805">Transcription regulation</keyword>
<organism evidence="7 8">
    <name type="scientific">Muriicola jejuensis</name>
    <dbReference type="NCBI Taxonomy" id="504488"/>
    <lineage>
        <taxon>Bacteria</taxon>
        <taxon>Pseudomonadati</taxon>
        <taxon>Bacteroidota</taxon>
        <taxon>Flavobacteriia</taxon>
        <taxon>Flavobacteriales</taxon>
        <taxon>Flavobacteriaceae</taxon>
        <taxon>Muriicola</taxon>
    </lineage>
</organism>
<comment type="similarity">
    <text evidence="1">Belongs to the sigma-70 factor family. ECF subfamily.</text>
</comment>
<dbReference type="Pfam" id="PF08281">
    <property type="entry name" value="Sigma70_r4_2"/>
    <property type="match status" value="1"/>
</dbReference>
<keyword evidence="8" id="KW-1185">Reference proteome</keyword>
<evidence type="ECO:0000256" key="2">
    <source>
        <dbReference type="ARBA" id="ARBA00023015"/>
    </source>
</evidence>
<evidence type="ECO:0000256" key="4">
    <source>
        <dbReference type="ARBA" id="ARBA00023163"/>
    </source>
</evidence>
<dbReference type="SUPFAM" id="SSF88946">
    <property type="entry name" value="Sigma2 domain of RNA polymerase sigma factors"/>
    <property type="match status" value="1"/>
</dbReference>
<feature type="domain" description="RNA polymerase sigma factor 70 region 4 type 2" evidence="6">
    <location>
        <begin position="120"/>
        <end position="172"/>
    </location>
</feature>
<dbReference type="Gene3D" id="1.10.1740.10">
    <property type="match status" value="1"/>
</dbReference>
<dbReference type="InterPro" id="IPR014284">
    <property type="entry name" value="RNA_pol_sigma-70_dom"/>
</dbReference>
<proteinExistence type="inferred from homology"/>
<evidence type="ECO:0000259" key="5">
    <source>
        <dbReference type="Pfam" id="PF04542"/>
    </source>
</evidence>
<dbReference type="GO" id="GO:0016987">
    <property type="term" value="F:sigma factor activity"/>
    <property type="evidence" value="ECO:0007669"/>
    <property type="project" value="UniProtKB-KW"/>
</dbReference>
<keyword evidence="3" id="KW-0731">Sigma factor</keyword>
<protein>
    <submittedName>
        <fullName evidence="7">Sigma-70 family RNA polymerase sigma factor</fullName>
    </submittedName>
</protein>
<sequence>MMIISLYDNPKAILKKAAKGNRAAQKQIYETHAPKMLSICRHYIRDLQFAEDVMITGFVKAFQHLHAFRNEGSFEGWLRRIMVREAITFLRKNQFVVYDSEVVENTMEEQIYQESRLGEEEAQELIDALPEGYKLVFVLYAFEGYKHKDIAELLKISENTSRSQLYRARQFLQDRIHNLEISKRAK</sequence>
<dbReference type="GO" id="GO:0003677">
    <property type="term" value="F:DNA binding"/>
    <property type="evidence" value="ECO:0007669"/>
    <property type="project" value="InterPro"/>
</dbReference>
<evidence type="ECO:0000313" key="7">
    <source>
        <dbReference type="EMBL" id="NER09354.1"/>
    </source>
</evidence>
<reference evidence="7 8" key="1">
    <citation type="submission" date="2020-01" db="EMBL/GenBank/DDBJ databases">
        <title>Muriicola jejuensis KCTC 22299.</title>
        <authorList>
            <person name="Wang G."/>
        </authorList>
    </citation>
    <scope>NUCLEOTIDE SEQUENCE [LARGE SCALE GENOMIC DNA]</scope>
    <source>
        <strain evidence="7 8">KCTC 22299</strain>
    </source>
</reference>
<dbReference type="NCBIfam" id="TIGR02937">
    <property type="entry name" value="sigma70-ECF"/>
    <property type="match status" value="1"/>
</dbReference>
<dbReference type="RefSeq" id="WP_163691411.1">
    <property type="nucleotide sequence ID" value="NZ_FXTW01000001.1"/>
</dbReference>
<dbReference type="EMBL" id="JAABOP010000001">
    <property type="protein sequence ID" value="NER09354.1"/>
    <property type="molecule type" value="Genomic_DNA"/>
</dbReference>
<dbReference type="InterPro" id="IPR036388">
    <property type="entry name" value="WH-like_DNA-bd_sf"/>
</dbReference>
<dbReference type="InterPro" id="IPR039425">
    <property type="entry name" value="RNA_pol_sigma-70-like"/>
</dbReference>
<keyword evidence="4" id="KW-0804">Transcription</keyword>
<dbReference type="CDD" id="cd06171">
    <property type="entry name" value="Sigma70_r4"/>
    <property type="match status" value="1"/>
</dbReference>
<dbReference type="Gene3D" id="1.10.10.10">
    <property type="entry name" value="Winged helix-like DNA-binding domain superfamily/Winged helix DNA-binding domain"/>
    <property type="match status" value="1"/>
</dbReference>
<evidence type="ECO:0000256" key="3">
    <source>
        <dbReference type="ARBA" id="ARBA00023082"/>
    </source>
</evidence>
<dbReference type="PANTHER" id="PTHR43133:SF46">
    <property type="entry name" value="RNA POLYMERASE SIGMA-70 FACTOR ECF SUBFAMILY"/>
    <property type="match status" value="1"/>
</dbReference>
<dbReference type="Pfam" id="PF04542">
    <property type="entry name" value="Sigma70_r2"/>
    <property type="match status" value="1"/>
</dbReference>
<accession>A0A6P0U8F4</accession>
<dbReference type="Proteomes" id="UP000468443">
    <property type="component" value="Unassembled WGS sequence"/>
</dbReference>
<evidence type="ECO:0000259" key="6">
    <source>
        <dbReference type="Pfam" id="PF08281"/>
    </source>
</evidence>
<evidence type="ECO:0000256" key="1">
    <source>
        <dbReference type="ARBA" id="ARBA00010641"/>
    </source>
</evidence>
<dbReference type="AlphaFoldDB" id="A0A6P0U8F4"/>
<dbReference type="InterPro" id="IPR007627">
    <property type="entry name" value="RNA_pol_sigma70_r2"/>
</dbReference>
<dbReference type="GO" id="GO:0006352">
    <property type="term" value="P:DNA-templated transcription initiation"/>
    <property type="evidence" value="ECO:0007669"/>
    <property type="project" value="InterPro"/>
</dbReference>
<evidence type="ECO:0000313" key="8">
    <source>
        <dbReference type="Proteomes" id="UP000468443"/>
    </source>
</evidence>
<dbReference type="PANTHER" id="PTHR43133">
    <property type="entry name" value="RNA POLYMERASE ECF-TYPE SIGMA FACTO"/>
    <property type="match status" value="1"/>
</dbReference>
<dbReference type="InterPro" id="IPR013325">
    <property type="entry name" value="RNA_pol_sigma_r2"/>
</dbReference>
<feature type="domain" description="RNA polymerase sigma-70 region 2" evidence="5">
    <location>
        <begin position="28"/>
        <end position="94"/>
    </location>
</feature>